<dbReference type="Gene3D" id="3.30.465.10">
    <property type="match status" value="1"/>
</dbReference>
<evidence type="ECO:0000313" key="8">
    <source>
        <dbReference type="EMBL" id="BCB83930.1"/>
    </source>
</evidence>
<dbReference type="InterPro" id="IPR050416">
    <property type="entry name" value="FAD-linked_Oxidoreductase"/>
</dbReference>
<organism evidence="8 9">
    <name type="scientific">Phytohabitans suffuscus</name>
    <dbReference type="NCBI Taxonomy" id="624315"/>
    <lineage>
        <taxon>Bacteria</taxon>
        <taxon>Bacillati</taxon>
        <taxon>Actinomycetota</taxon>
        <taxon>Actinomycetes</taxon>
        <taxon>Micromonosporales</taxon>
        <taxon>Micromonosporaceae</taxon>
    </lineage>
</organism>
<keyword evidence="9" id="KW-1185">Reference proteome</keyword>
<dbReference type="PANTHER" id="PTHR42973">
    <property type="entry name" value="BINDING OXIDOREDUCTASE, PUTATIVE (AFU_ORTHOLOGUE AFUA_1G17690)-RELATED"/>
    <property type="match status" value="1"/>
</dbReference>
<dbReference type="RefSeq" id="WP_173154809.1">
    <property type="nucleotide sequence ID" value="NZ_AP022871.1"/>
</dbReference>
<keyword evidence="3" id="KW-0285">Flavoprotein</keyword>
<dbReference type="PANTHER" id="PTHR42973:SF39">
    <property type="entry name" value="FAD-BINDING PCMH-TYPE DOMAIN-CONTAINING PROTEIN"/>
    <property type="match status" value="1"/>
</dbReference>
<proteinExistence type="inferred from homology"/>
<feature type="chain" id="PRO_5026198158" evidence="6">
    <location>
        <begin position="30"/>
        <end position="517"/>
    </location>
</feature>
<evidence type="ECO:0000256" key="4">
    <source>
        <dbReference type="ARBA" id="ARBA00022827"/>
    </source>
</evidence>
<evidence type="ECO:0000256" key="5">
    <source>
        <dbReference type="ARBA" id="ARBA00023002"/>
    </source>
</evidence>
<dbReference type="Pfam" id="PF01565">
    <property type="entry name" value="FAD_binding_4"/>
    <property type="match status" value="1"/>
</dbReference>
<dbReference type="InterPro" id="IPR006311">
    <property type="entry name" value="TAT_signal"/>
</dbReference>
<dbReference type="InterPro" id="IPR036318">
    <property type="entry name" value="FAD-bd_PCMH-like_sf"/>
</dbReference>
<dbReference type="Pfam" id="PF08031">
    <property type="entry name" value="BBE"/>
    <property type="match status" value="1"/>
</dbReference>
<dbReference type="GO" id="GO:0071949">
    <property type="term" value="F:FAD binding"/>
    <property type="evidence" value="ECO:0007669"/>
    <property type="project" value="InterPro"/>
</dbReference>
<dbReference type="InterPro" id="IPR006094">
    <property type="entry name" value="Oxid_FAD_bind_N"/>
</dbReference>
<dbReference type="Proteomes" id="UP000503011">
    <property type="component" value="Chromosome"/>
</dbReference>
<dbReference type="GO" id="GO:0016491">
    <property type="term" value="F:oxidoreductase activity"/>
    <property type="evidence" value="ECO:0007669"/>
    <property type="project" value="UniProtKB-KW"/>
</dbReference>
<reference evidence="8 9" key="2">
    <citation type="submission" date="2020-03" db="EMBL/GenBank/DDBJ databases">
        <authorList>
            <person name="Ichikawa N."/>
            <person name="Kimura A."/>
            <person name="Kitahashi Y."/>
            <person name="Uohara A."/>
        </authorList>
    </citation>
    <scope>NUCLEOTIDE SEQUENCE [LARGE SCALE GENOMIC DNA]</scope>
    <source>
        <strain evidence="8 9">NBRC 105367</strain>
    </source>
</reference>
<dbReference type="AlphaFoldDB" id="A0A6F8YCZ4"/>
<dbReference type="SUPFAM" id="SSF56176">
    <property type="entry name" value="FAD-binding/transporter-associated domain-like"/>
    <property type="match status" value="1"/>
</dbReference>
<comment type="cofactor">
    <cofactor evidence="1">
        <name>FAD</name>
        <dbReference type="ChEBI" id="CHEBI:57692"/>
    </cofactor>
</comment>
<keyword evidence="4" id="KW-0274">FAD</keyword>
<reference evidence="8 9" key="1">
    <citation type="submission" date="2020-03" db="EMBL/GenBank/DDBJ databases">
        <title>Whole genome shotgun sequence of Phytohabitans suffuscus NBRC 105367.</title>
        <authorList>
            <person name="Komaki H."/>
            <person name="Tamura T."/>
        </authorList>
    </citation>
    <scope>NUCLEOTIDE SEQUENCE [LARGE SCALE GENOMIC DNA]</scope>
    <source>
        <strain evidence="8 9">NBRC 105367</strain>
    </source>
</reference>
<evidence type="ECO:0000313" key="9">
    <source>
        <dbReference type="Proteomes" id="UP000503011"/>
    </source>
</evidence>
<dbReference type="PROSITE" id="PS51318">
    <property type="entry name" value="TAT"/>
    <property type="match status" value="1"/>
</dbReference>
<evidence type="ECO:0000256" key="6">
    <source>
        <dbReference type="SAM" id="SignalP"/>
    </source>
</evidence>
<name>A0A6F8YCZ4_9ACTN</name>
<evidence type="ECO:0000256" key="3">
    <source>
        <dbReference type="ARBA" id="ARBA00022630"/>
    </source>
</evidence>
<protein>
    <submittedName>
        <fullName evidence="8">FAD-linked oxidase</fullName>
    </submittedName>
</protein>
<dbReference type="InterPro" id="IPR016169">
    <property type="entry name" value="FAD-bd_PCMH_sub2"/>
</dbReference>
<dbReference type="InterPro" id="IPR016166">
    <property type="entry name" value="FAD-bd_PCMH"/>
</dbReference>
<dbReference type="InterPro" id="IPR012951">
    <property type="entry name" value="BBE"/>
</dbReference>
<sequence>MGHHTRRNLLGAGAVASAAAVLHPVPASASATAPASAAPAFCPPPLGPVSVRPGDPRYDDLVRRGNRRFVGSPDEVRVVGSTEQVVAAVRDAVRTGRRLAVRGGGHCFEGFVDDPAVRLVIDLSGLTGVYHDPARSAFAVEAGATLGEVYRRLYLGWGVTLPGGSCPGVGIGGHAAGGGYGRLSRLHGLVADHLYAVEVVVVDRAGTARAVVATREPGDPNRDLWWAHTGGGGGTFGVVTRYWFRSPPRPPARVLTFTVTWPWEGMDQPGFHRLAANFGRWCARHSAPGAPGTSLYSELVLARRALGGLMLVGQVDGDHPHLFDAHLAALAEGVGVTPSVTRETLPWLAATLGAESDDGKGWRLKVKSGFHRGPLTERQLAAAYHHLTRTDYDAPAGSLSLNTYGGAINAVPPTATASAQRDATMLLFYLAGWSDPAEDARHLAWIREFYADMYADDGGLPPAGAYVNYPDVDLAAGGRPWPEVYFGPNHARLRRVKARWDPRNVFHHPLSVAPSSA</sequence>
<keyword evidence="5" id="KW-0560">Oxidoreductase</keyword>
<evidence type="ECO:0000256" key="2">
    <source>
        <dbReference type="ARBA" id="ARBA00005466"/>
    </source>
</evidence>
<dbReference type="KEGG" id="psuu:Psuf_012430"/>
<dbReference type="Gene3D" id="3.40.462.20">
    <property type="match status" value="1"/>
</dbReference>
<evidence type="ECO:0000256" key="1">
    <source>
        <dbReference type="ARBA" id="ARBA00001974"/>
    </source>
</evidence>
<dbReference type="PROSITE" id="PS51387">
    <property type="entry name" value="FAD_PCMH"/>
    <property type="match status" value="1"/>
</dbReference>
<comment type="similarity">
    <text evidence="2">Belongs to the oxygen-dependent FAD-linked oxidoreductase family.</text>
</comment>
<keyword evidence="6" id="KW-0732">Signal</keyword>
<feature type="domain" description="FAD-binding PCMH-type" evidence="7">
    <location>
        <begin position="69"/>
        <end position="249"/>
    </location>
</feature>
<accession>A0A6F8YCZ4</accession>
<evidence type="ECO:0000259" key="7">
    <source>
        <dbReference type="PROSITE" id="PS51387"/>
    </source>
</evidence>
<dbReference type="EMBL" id="AP022871">
    <property type="protein sequence ID" value="BCB83930.1"/>
    <property type="molecule type" value="Genomic_DNA"/>
</dbReference>
<gene>
    <name evidence="8" type="ORF">Psuf_012430</name>
</gene>
<feature type="signal peptide" evidence="6">
    <location>
        <begin position="1"/>
        <end position="29"/>
    </location>
</feature>